<evidence type="ECO:0000256" key="11">
    <source>
        <dbReference type="PIRSR" id="PIRSR000495-1"/>
    </source>
</evidence>
<dbReference type="STRING" id="410359.Pcal_0130"/>
<keyword evidence="3 10" id="KW-0028">Amino-acid biosynthesis</keyword>
<comment type="pathway">
    <text evidence="1 10">Amino-acid biosynthesis; L-histidine biosynthesis; L-histidine from 5-phospho-alpha-D-ribose 1-diphosphate: step 5/9.</text>
</comment>
<dbReference type="PROSITE" id="PS51273">
    <property type="entry name" value="GATASE_TYPE_1"/>
    <property type="match status" value="1"/>
</dbReference>
<feature type="active site" evidence="10 11">
    <location>
        <position position="175"/>
    </location>
</feature>
<dbReference type="NCBIfam" id="TIGR01855">
    <property type="entry name" value="IMP_synth_hisH"/>
    <property type="match status" value="1"/>
</dbReference>
<keyword evidence="10" id="KW-0963">Cytoplasm</keyword>
<keyword evidence="13" id="KW-0808">Transferase</keyword>
<comment type="catalytic activity">
    <reaction evidence="8 10">
        <text>5-[(5-phospho-1-deoxy-D-ribulos-1-ylimino)methylamino]-1-(5-phospho-beta-D-ribosyl)imidazole-4-carboxamide + L-glutamine = D-erythro-1-(imidazol-4-yl)glycerol 3-phosphate + 5-amino-1-(5-phospho-beta-D-ribosyl)imidazole-4-carboxamide + L-glutamate + H(+)</text>
        <dbReference type="Rhea" id="RHEA:24793"/>
        <dbReference type="ChEBI" id="CHEBI:15378"/>
        <dbReference type="ChEBI" id="CHEBI:29985"/>
        <dbReference type="ChEBI" id="CHEBI:58278"/>
        <dbReference type="ChEBI" id="CHEBI:58359"/>
        <dbReference type="ChEBI" id="CHEBI:58475"/>
        <dbReference type="ChEBI" id="CHEBI:58525"/>
        <dbReference type="EC" id="4.3.2.10"/>
    </reaction>
</comment>
<dbReference type="Pfam" id="PF00117">
    <property type="entry name" value="GATase"/>
    <property type="match status" value="1"/>
</dbReference>
<dbReference type="eggNOG" id="arCOG00089">
    <property type="taxonomic scope" value="Archaea"/>
</dbReference>
<dbReference type="Proteomes" id="UP000001431">
    <property type="component" value="Chromosome"/>
</dbReference>
<dbReference type="EC" id="4.3.2.10" evidence="10"/>
<evidence type="ECO:0000256" key="6">
    <source>
        <dbReference type="ARBA" id="ARBA00023102"/>
    </source>
</evidence>
<dbReference type="KEGG" id="pcl:Pcal_0130"/>
<dbReference type="InterPro" id="IPR010139">
    <property type="entry name" value="Imidazole-glycPsynth_HisH"/>
</dbReference>
<dbReference type="PIRSF" id="PIRSF000495">
    <property type="entry name" value="Amidotransf_hisH"/>
    <property type="match status" value="1"/>
</dbReference>
<evidence type="ECO:0000313" key="14">
    <source>
        <dbReference type="Proteomes" id="UP000001431"/>
    </source>
</evidence>
<evidence type="ECO:0000256" key="7">
    <source>
        <dbReference type="ARBA" id="ARBA00023239"/>
    </source>
</evidence>
<dbReference type="GO" id="GO:0000105">
    <property type="term" value="P:L-histidine biosynthetic process"/>
    <property type="evidence" value="ECO:0007669"/>
    <property type="project" value="UniProtKB-UniRule"/>
</dbReference>
<dbReference type="PANTHER" id="PTHR42701:SF1">
    <property type="entry name" value="IMIDAZOLE GLYCEROL PHOSPHATE SYNTHASE SUBUNIT HISH"/>
    <property type="match status" value="1"/>
</dbReference>
<dbReference type="AlphaFoldDB" id="A3MSF1"/>
<proteinExistence type="inferred from homology"/>
<dbReference type="GO" id="GO:0000107">
    <property type="term" value="F:imidazoleglycerol-phosphate synthase activity"/>
    <property type="evidence" value="ECO:0007669"/>
    <property type="project" value="UniProtKB-UniRule"/>
</dbReference>
<dbReference type="HAMAP" id="MF_00278">
    <property type="entry name" value="HisH"/>
    <property type="match status" value="1"/>
</dbReference>
<dbReference type="GO" id="GO:0005737">
    <property type="term" value="C:cytoplasm"/>
    <property type="evidence" value="ECO:0007669"/>
    <property type="project" value="UniProtKB-SubCell"/>
</dbReference>
<reference evidence="13" key="1">
    <citation type="submission" date="2007-02" db="EMBL/GenBank/DDBJ databases">
        <title>Complete sequence of Pyrobaculum calidifontis JCM 11548.</title>
        <authorList>
            <consortium name="US DOE Joint Genome Institute"/>
            <person name="Copeland A."/>
            <person name="Lucas S."/>
            <person name="Lapidus A."/>
            <person name="Barry K."/>
            <person name="Glavina del Rio T."/>
            <person name="Dalin E."/>
            <person name="Tice H."/>
            <person name="Pitluck S."/>
            <person name="Chain P."/>
            <person name="Malfatti S."/>
            <person name="Shin M."/>
            <person name="Vergez L."/>
            <person name="Schmutz J."/>
            <person name="Larimer F."/>
            <person name="Land M."/>
            <person name="Hauser L."/>
            <person name="Kyrpides N."/>
            <person name="Mikhailova N."/>
            <person name="Cozen A.E."/>
            <person name="Fitz-Gibbon S.T."/>
            <person name="House C.H."/>
            <person name="Saltikov C."/>
            <person name="Lowe T.M."/>
            <person name="Richardson P."/>
        </authorList>
    </citation>
    <scope>NUCLEOTIDE SEQUENCE [LARGE SCALE GENOMIC DNA]</scope>
    <source>
        <strain evidence="13">JCM 11548</strain>
    </source>
</reference>
<comment type="catalytic activity">
    <reaction evidence="9 10">
        <text>L-glutamine + H2O = L-glutamate + NH4(+)</text>
        <dbReference type="Rhea" id="RHEA:15889"/>
        <dbReference type="ChEBI" id="CHEBI:15377"/>
        <dbReference type="ChEBI" id="CHEBI:28938"/>
        <dbReference type="ChEBI" id="CHEBI:29985"/>
        <dbReference type="ChEBI" id="CHEBI:58359"/>
        <dbReference type="EC" id="3.5.1.2"/>
    </reaction>
</comment>
<evidence type="ECO:0000259" key="12">
    <source>
        <dbReference type="Pfam" id="PF00117"/>
    </source>
</evidence>
<dbReference type="UniPathway" id="UPA00031">
    <property type="reaction ID" value="UER00010"/>
</dbReference>
<keyword evidence="13" id="KW-0328">Glycosyltransferase</keyword>
<evidence type="ECO:0000256" key="5">
    <source>
        <dbReference type="ARBA" id="ARBA00022962"/>
    </source>
</evidence>
<protein>
    <recommendedName>
        <fullName evidence="10">Imidazole glycerol phosphate synthase subunit HisH</fullName>
        <ecNumber evidence="10">4.3.2.10</ecNumber>
    </recommendedName>
    <alternativeName>
        <fullName evidence="10">IGP synthase glutaminase subunit</fullName>
        <ecNumber evidence="10">3.5.1.2</ecNumber>
    </alternativeName>
    <alternativeName>
        <fullName evidence="10">IGP synthase subunit HisH</fullName>
    </alternativeName>
    <alternativeName>
        <fullName evidence="10">ImGP synthase subunit HisH</fullName>
        <shortName evidence="10">IGPS subunit HisH</shortName>
    </alternativeName>
</protein>
<dbReference type="PANTHER" id="PTHR42701">
    <property type="entry name" value="IMIDAZOLE GLYCEROL PHOSPHATE SYNTHASE SUBUNIT HISH"/>
    <property type="match status" value="1"/>
</dbReference>
<comment type="subcellular location">
    <subcellularLocation>
        <location evidence="10">Cytoplasm</location>
    </subcellularLocation>
</comment>
<evidence type="ECO:0000256" key="2">
    <source>
        <dbReference type="ARBA" id="ARBA00011152"/>
    </source>
</evidence>
<evidence type="ECO:0000256" key="3">
    <source>
        <dbReference type="ARBA" id="ARBA00022605"/>
    </source>
</evidence>
<keyword evidence="14" id="KW-1185">Reference proteome</keyword>
<evidence type="ECO:0000256" key="4">
    <source>
        <dbReference type="ARBA" id="ARBA00022801"/>
    </source>
</evidence>
<keyword evidence="4 10" id="KW-0378">Hydrolase</keyword>
<feature type="active site" description="Nucleophile" evidence="10 11">
    <location>
        <position position="79"/>
    </location>
</feature>
<evidence type="ECO:0000256" key="8">
    <source>
        <dbReference type="ARBA" id="ARBA00047838"/>
    </source>
</evidence>
<dbReference type="Gene3D" id="3.40.50.880">
    <property type="match status" value="1"/>
</dbReference>
<accession>A3MSF1</accession>
<gene>
    <name evidence="10" type="primary">hisH</name>
    <name evidence="13" type="ordered locus">Pcal_0130</name>
</gene>
<comment type="subunit">
    <text evidence="2 10">Heterodimer of HisH and HisF.</text>
</comment>
<keyword evidence="6 10" id="KW-0368">Histidine biosynthesis</keyword>
<dbReference type="InterPro" id="IPR029062">
    <property type="entry name" value="Class_I_gatase-like"/>
</dbReference>
<dbReference type="EMBL" id="CP000561">
    <property type="protein sequence ID" value="ABO07568.1"/>
    <property type="molecule type" value="Genomic_DNA"/>
</dbReference>
<dbReference type="GO" id="GO:0004359">
    <property type="term" value="F:glutaminase activity"/>
    <property type="evidence" value="ECO:0007669"/>
    <property type="project" value="UniProtKB-EC"/>
</dbReference>
<keyword evidence="7 10" id="KW-0456">Lyase</keyword>
<feature type="active site" evidence="10 11">
    <location>
        <position position="177"/>
    </location>
</feature>
<dbReference type="HOGENOM" id="CLU_071837_2_2_2"/>
<dbReference type="SUPFAM" id="SSF52317">
    <property type="entry name" value="Class I glutamine amidotransferase-like"/>
    <property type="match status" value="1"/>
</dbReference>
<sequence>MLWVVAVRIGVVDYTVGNLGSLLAALKRAGAEPVVVNEPEEANRVDAIVLPGVGAYDAAAAKARSFKRVIESKPTLAICLGMQLLFEGSEEGAERGLGIFPGRAERIKAAKVPHIGWSYTRVVKQLPFLEENYYYYLHSFGVPYAPDARFVAYVELQRPYVAAVYKEPILGVQFHPERSGKAGLALLRNLFAAWRR</sequence>
<keyword evidence="5 10" id="KW-0315">Glutamine amidotransferase</keyword>
<evidence type="ECO:0000256" key="9">
    <source>
        <dbReference type="ARBA" id="ARBA00049534"/>
    </source>
</evidence>
<feature type="domain" description="Glutamine amidotransferase" evidence="12">
    <location>
        <begin position="11"/>
        <end position="191"/>
    </location>
</feature>
<organism evidence="13 14">
    <name type="scientific">Pyrobaculum calidifontis (strain DSM 21063 / JCM 11548 / VA1)</name>
    <dbReference type="NCBI Taxonomy" id="410359"/>
    <lineage>
        <taxon>Archaea</taxon>
        <taxon>Thermoproteota</taxon>
        <taxon>Thermoprotei</taxon>
        <taxon>Thermoproteales</taxon>
        <taxon>Thermoproteaceae</taxon>
        <taxon>Pyrobaculum</taxon>
    </lineage>
</organism>
<comment type="function">
    <text evidence="10">IGPS catalyzes the conversion of PRFAR and glutamine to IGP, AICAR and glutamate. The HisH subunit catalyzes the hydrolysis of glutamine to glutamate and ammonia as part of the synthesis of IGP and AICAR. The resulting ammonia molecule is channeled to the active site of HisF.</text>
</comment>
<dbReference type="GO" id="GO:0016829">
    <property type="term" value="F:lyase activity"/>
    <property type="evidence" value="ECO:0007669"/>
    <property type="project" value="UniProtKB-KW"/>
</dbReference>
<evidence type="ECO:0000313" key="13">
    <source>
        <dbReference type="EMBL" id="ABO07568.1"/>
    </source>
</evidence>
<evidence type="ECO:0000256" key="1">
    <source>
        <dbReference type="ARBA" id="ARBA00005091"/>
    </source>
</evidence>
<evidence type="ECO:0000256" key="10">
    <source>
        <dbReference type="HAMAP-Rule" id="MF_00278"/>
    </source>
</evidence>
<name>A3MSF1_PYRCJ</name>
<dbReference type="EC" id="3.5.1.2" evidence="10"/>
<dbReference type="InterPro" id="IPR017926">
    <property type="entry name" value="GATASE"/>
</dbReference>